<dbReference type="Gene3D" id="3.40.50.12780">
    <property type="entry name" value="N-terminal domain of ligase-like"/>
    <property type="match status" value="2"/>
</dbReference>
<reference evidence="4" key="1">
    <citation type="submission" date="2025-08" db="UniProtKB">
        <authorList>
            <consortium name="Ensembl"/>
        </authorList>
    </citation>
    <scope>IDENTIFICATION</scope>
</reference>
<evidence type="ECO:0000256" key="2">
    <source>
        <dbReference type="SAM" id="MobiDB-lite"/>
    </source>
</evidence>
<comment type="similarity">
    <text evidence="1">Belongs to the DIP2 family.</text>
</comment>
<dbReference type="CDD" id="cd05905">
    <property type="entry name" value="Dip2"/>
    <property type="match status" value="2"/>
</dbReference>
<evidence type="ECO:0000313" key="5">
    <source>
        <dbReference type="Proteomes" id="UP000694546"/>
    </source>
</evidence>
<feature type="compositionally biased region" description="Low complexity" evidence="2">
    <location>
        <begin position="176"/>
        <end position="195"/>
    </location>
</feature>
<dbReference type="PANTHER" id="PTHR22754:SF38">
    <property type="entry name" value="DISCO-INTERACTING PROTEIN 2 HOMOLOG B"/>
    <property type="match status" value="1"/>
</dbReference>
<accession>A0A8C5FWT5</accession>
<dbReference type="Proteomes" id="UP000694546">
    <property type="component" value="Chromosome 13"/>
</dbReference>
<dbReference type="PROSITE" id="PS51912">
    <property type="entry name" value="DMAP1_BIND"/>
    <property type="match status" value="1"/>
</dbReference>
<dbReference type="Gene3D" id="3.30.300.30">
    <property type="match status" value="2"/>
</dbReference>
<dbReference type="InterPro" id="IPR042099">
    <property type="entry name" value="ANL_N_sf"/>
</dbReference>
<feature type="compositionally biased region" description="Pro residues" evidence="2">
    <location>
        <begin position="49"/>
        <end position="67"/>
    </location>
</feature>
<dbReference type="Pfam" id="PF06464">
    <property type="entry name" value="DMAP_binding"/>
    <property type="match status" value="1"/>
</dbReference>
<feature type="region of interest" description="Disordered" evidence="2">
    <location>
        <begin position="48"/>
        <end position="225"/>
    </location>
</feature>
<feature type="compositionally biased region" description="Pro residues" evidence="2">
    <location>
        <begin position="141"/>
        <end position="159"/>
    </location>
</feature>
<protein>
    <submittedName>
        <fullName evidence="4">Disco-interacting protein 2 homolog Bb</fullName>
    </submittedName>
</protein>
<dbReference type="SMART" id="SM01137">
    <property type="entry name" value="DMAP_binding"/>
    <property type="match status" value="1"/>
</dbReference>
<feature type="domain" description="DMAP1-binding" evidence="3">
    <location>
        <begin position="8"/>
        <end position="111"/>
    </location>
</feature>
<reference evidence="4" key="2">
    <citation type="submission" date="2025-09" db="UniProtKB">
        <authorList>
            <consortium name="Ensembl"/>
        </authorList>
    </citation>
    <scope>IDENTIFICATION</scope>
</reference>
<organism evidence="4 5">
    <name type="scientific">Gadus morhua</name>
    <name type="common">Atlantic cod</name>
    <dbReference type="NCBI Taxonomy" id="8049"/>
    <lineage>
        <taxon>Eukaryota</taxon>
        <taxon>Metazoa</taxon>
        <taxon>Chordata</taxon>
        <taxon>Craniata</taxon>
        <taxon>Vertebrata</taxon>
        <taxon>Euteleostomi</taxon>
        <taxon>Actinopterygii</taxon>
        <taxon>Neopterygii</taxon>
        <taxon>Teleostei</taxon>
        <taxon>Neoteleostei</taxon>
        <taxon>Acanthomorphata</taxon>
        <taxon>Zeiogadaria</taxon>
        <taxon>Gadariae</taxon>
        <taxon>Gadiformes</taxon>
        <taxon>Gadoidei</taxon>
        <taxon>Gadidae</taxon>
        <taxon>Gadus</taxon>
    </lineage>
</organism>
<dbReference type="PANTHER" id="PTHR22754">
    <property type="entry name" value="DISCO-INTERACTING PROTEIN 2 DIP2 -RELATED"/>
    <property type="match status" value="1"/>
</dbReference>
<dbReference type="Pfam" id="PF00501">
    <property type="entry name" value="AMP-binding"/>
    <property type="match status" value="2"/>
</dbReference>
<dbReference type="InterPro" id="IPR045851">
    <property type="entry name" value="AMP-bd_C_sf"/>
</dbReference>
<dbReference type="GeneTree" id="ENSGT00950000182997"/>
<evidence type="ECO:0000256" key="1">
    <source>
        <dbReference type="ARBA" id="ARBA00007735"/>
    </source>
</evidence>
<dbReference type="InterPro" id="IPR025110">
    <property type="entry name" value="AMP-bd_C"/>
</dbReference>
<dbReference type="InterPro" id="IPR000873">
    <property type="entry name" value="AMP-dep_synth/lig_dom"/>
</dbReference>
<dbReference type="InterPro" id="IPR037337">
    <property type="entry name" value="Dip2-like_dom"/>
</dbReference>
<feature type="compositionally biased region" description="Low complexity" evidence="2">
    <location>
        <begin position="68"/>
        <end position="80"/>
    </location>
</feature>
<evidence type="ECO:0000259" key="3">
    <source>
        <dbReference type="PROSITE" id="PS51912"/>
    </source>
</evidence>
<name>A0A8C5FWT5_GADMO</name>
<dbReference type="Pfam" id="PF23024">
    <property type="entry name" value="AMP-dom_DIP2-like"/>
    <property type="match status" value="1"/>
</dbReference>
<dbReference type="InterPro" id="IPR010506">
    <property type="entry name" value="DMAP1-bd"/>
</dbReference>
<dbReference type="SUPFAM" id="SSF56801">
    <property type="entry name" value="Acetyl-CoA synthetase-like"/>
    <property type="match status" value="2"/>
</dbReference>
<keyword evidence="5" id="KW-1185">Reference proteome</keyword>
<sequence length="1544" mass="167137">MSDRGLLSSKSMFPPVEGVVLNAVCVLSAGDITQKGYEKKRTKLLAPFFIPPPAEPPPQNHLPPPAPASSSTPGHAPSSSDIHTEAVQAALAKHKEEKMALPMPTKRRSTYVPSPVETRTPPDSSSGSDDDGSLRRRSSAGPPPAPPSGLLLPPAPPGAASPQSPDCWINRSVQGSSTSSSASSTLSHGEGRPLPQGLPPPAQAPSTPETLWWSSPRPPTCHTHPTSAPESLCVCVCVHGLLLGVPVNSRVSTKIQQLLNTLKRPKRPELSEFFTDDSEEIVEVPLPDPNTPKPEGRQIIPVKGEPLGVVSNWPPALQAALARWGSTQAKSPALTALDITGKPLYTLTYGKLWSRSVKLAYTLLNKLGPKNEQILKPGDRVALVYPNSDPGMFWVAFYGCLLAEVIPVPIEVPLSRKDAGSSQVGFLLGSCGVGLALTSEICLKGLPKTPTGEILSFKGWPRLKWVVTDSKYLTKPSKDWTPHVPTANTEPAYIEYKASKEGTVMGVAVSKVAMLTHCQALTQACNYCEGETMVNVLDFKKDIGLWHGVLTAVMNRIHTISVPYAVMKACPLSWVQRVHVNKARVALVKCRDLHWAMMAHRDQKDTSLASLRMLIVADGANPWSVSSCDAFLNVFQPNGLKAEVICPCATSPEAMTVAIRRPGVPGTPLPARAILSMGGLSHGVIRVNTEDKNSALTVQDVGHVMPGALMCIVKADGPPLLCKTDEIGEIVINSRAGGTMYYGLPGVTKNTFEVIPVNSSGAPIGEIPFVRSGLLGFVGPGSLIFVVGKNEGLLNVSGRRHNADDLVATALAVEPVKTVYRGRISVFSVTVFYDERIVIVAEQRPDASEEDSFQWMSRVLQAIDSIHQVGLYCLALVPANTLPKTPLGGIHVSDAKQFFLEGNLHPCNILMCPHTCVTNLPKPRQKQPVGVGPASIMVGNLVAGKRIAQASGRDLGMIEDQDLIRKHLYLSEALQWRAQTDPDHVLYVLLNAKGVAVCTATCLQLHKRAEKIAAALMEKGSINTGDNVVLLYPPGIDLIASFYGCLYAGCVPVNVRPPHPQNLGATLPTVRMIIDVSKAACILTTQNLTRILRSKEASASVNIKTWPTIIDTDDLPRRRLPQIYKPPTAEMIAYLDFSVSTTGMLTGVKISHVAVSALCRSIKLQCELYSSRQIAICLDPYCGLGFVLWCLASVYSGHQSILIPPFELETCLSLWLSTLSQYRIRDTFCSYSVMELCTKGLGTQTELLKARGVNLSCVRSCVVVAEERPRLVLTHSFSKLFKDLGLSPRAVSTAFGSRVNLAVCMLTVLLCSLRHDRVRLVERGAPQSLPLMESGKILPGVRVIIVNPETRGPLGDSHLGEIWINSPHNASGYFTIYGEESLQADHFNTKLSFGDPTTLWARTGYLGFVKRTELLDAAGDRHDALFVVGSLDETLELRGLRYHPTDMETSVSRAHRSIAESAVFTWTNLLVVVAELGGSEQDALDLVPLITNVVLEEHHLIVGVVVIVDPGVIPINSRGEKQRMHLRDSFLADQLDPIYVAYNM</sequence>
<evidence type="ECO:0000313" key="4">
    <source>
        <dbReference type="Ensembl" id="ENSGMOP00000066908.1"/>
    </source>
</evidence>
<dbReference type="Ensembl" id="ENSGMOT00000074672.1">
    <property type="protein sequence ID" value="ENSGMOP00000066908.1"/>
    <property type="gene ID" value="ENSGMOG00000002726.2"/>
</dbReference>
<proteinExistence type="inferred from homology"/>